<keyword evidence="2" id="KW-1185">Reference proteome</keyword>
<organism evidence="1 2">
    <name type="scientific">Periplaneta americana</name>
    <name type="common">American cockroach</name>
    <name type="synonym">Blatta americana</name>
    <dbReference type="NCBI Taxonomy" id="6978"/>
    <lineage>
        <taxon>Eukaryota</taxon>
        <taxon>Metazoa</taxon>
        <taxon>Ecdysozoa</taxon>
        <taxon>Arthropoda</taxon>
        <taxon>Hexapoda</taxon>
        <taxon>Insecta</taxon>
        <taxon>Pterygota</taxon>
        <taxon>Neoptera</taxon>
        <taxon>Polyneoptera</taxon>
        <taxon>Dictyoptera</taxon>
        <taxon>Blattodea</taxon>
        <taxon>Blattoidea</taxon>
        <taxon>Blattidae</taxon>
        <taxon>Blattinae</taxon>
        <taxon>Periplaneta</taxon>
    </lineage>
</organism>
<evidence type="ECO:0000313" key="1">
    <source>
        <dbReference type="EMBL" id="KAJ4438322.1"/>
    </source>
</evidence>
<proteinExistence type="predicted"/>
<gene>
    <name evidence="1" type="ORF">ANN_14264</name>
</gene>
<evidence type="ECO:0000313" key="2">
    <source>
        <dbReference type="Proteomes" id="UP001148838"/>
    </source>
</evidence>
<dbReference type="Proteomes" id="UP001148838">
    <property type="component" value="Unassembled WGS sequence"/>
</dbReference>
<sequence length="85" mass="9723">MLILGLRFKFGRQRSTTLECIVACFAIHNLLLERGENNPPPPDEDLIARFYPQADEDEAPIGRRNRGNTVRTTLINTHFTTLAER</sequence>
<evidence type="ECO:0008006" key="3">
    <source>
        <dbReference type="Google" id="ProtNLM"/>
    </source>
</evidence>
<dbReference type="EMBL" id="JAJSOF020000019">
    <property type="protein sequence ID" value="KAJ4438322.1"/>
    <property type="molecule type" value="Genomic_DNA"/>
</dbReference>
<reference evidence="1 2" key="1">
    <citation type="journal article" date="2022" name="Allergy">
        <title>Genome assembly and annotation of Periplaneta americana reveal a comprehensive cockroach allergen profile.</title>
        <authorList>
            <person name="Wang L."/>
            <person name="Xiong Q."/>
            <person name="Saelim N."/>
            <person name="Wang L."/>
            <person name="Nong W."/>
            <person name="Wan A.T."/>
            <person name="Shi M."/>
            <person name="Liu X."/>
            <person name="Cao Q."/>
            <person name="Hui J.H.L."/>
            <person name="Sookrung N."/>
            <person name="Leung T.F."/>
            <person name="Tungtrongchitr A."/>
            <person name="Tsui S.K.W."/>
        </authorList>
    </citation>
    <scope>NUCLEOTIDE SEQUENCE [LARGE SCALE GENOMIC DNA]</scope>
    <source>
        <strain evidence="1">PWHHKU_190912</strain>
    </source>
</reference>
<comment type="caution">
    <text evidence="1">The sequence shown here is derived from an EMBL/GenBank/DDBJ whole genome shotgun (WGS) entry which is preliminary data.</text>
</comment>
<accession>A0ABQ8SXB0</accession>
<name>A0ABQ8SXB0_PERAM</name>
<protein>
    <recommendedName>
        <fullName evidence="3">DDE Tnp4 domain-containing protein</fullName>
    </recommendedName>
</protein>